<sequence>MASSPATAQMTTARAGRQLPTLLPVLATVGLPTLLLTLFLLLPLVLVAVYSVYSTDPITGIMQPDFTLANYERIVSSPIYRKVFLRTLEIALLCTGIALLIAYPMAYTIGALVPRERQTLLLFLVIIPFWTSYIVRTYGWIGILQSGGFLESVLSLIPGVDAGLDVLYSRPAVIVGFVHVFLPLMILPIYASARNLDHRLIEASYDLGASPWRTFLRVTLPLTMPGVVAGATLFFIATFGAFVTPQLLGGTEDLMMGNVIADQFGEAFNWPFGAALSVVMILIVVLSLALLFRFADLESIYG</sequence>
<comment type="similarity">
    <text evidence="2">Belongs to the binding-protein-dependent transport system permease family. CysTW subfamily.</text>
</comment>
<proteinExistence type="inferred from homology"/>
<keyword evidence="5 8" id="KW-0812">Transmembrane</keyword>
<reference evidence="10" key="1">
    <citation type="journal article" date="2020" name="mSystems">
        <title>Genome- and Community-Level Interaction Insights into Carbon Utilization and Element Cycling Functions of Hydrothermarchaeota in Hydrothermal Sediment.</title>
        <authorList>
            <person name="Zhou Z."/>
            <person name="Liu Y."/>
            <person name="Xu W."/>
            <person name="Pan J."/>
            <person name="Luo Z.H."/>
            <person name="Li M."/>
        </authorList>
    </citation>
    <scope>NUCLEOTIDE SEQUENCE [LARGE SCALE GENOMIC DNA]</scope>
    <source>
        <strain evidence="10">SpSt-210</strain>
    </source>
</reference>
<feature type="transmembrane region" description="Helical" evidence="8">
    <location>
        <begin position="268"/>
        <end position="292"/>
    </location>
</feature>
<keyword evidence="6 8" id="KW-1133">Transmembrane helix</keyword>
<evidence type="ECO:0000256" key="5">
    <source>
        <dbReference type="ARBA" id="ARBA00022692"/>
    </source>
</evidence>
<dbReference type="Pfam" id="PF00528">
    <property type="entry name" value="BPD_transp_1"/>
    <property type="match status" value="1"/>
</dbReference>
<dbReference type="GO" id="GO:0005886">
    <property type="term" value="C:plasma membrane"/>
    <property type="evidence" value="ECO:0007669"/>
    <property type="project" value="UniProtKB-SubCell"/>
</dbReference>
<dbReference type="InterPro" id="IPR000515">
    <property type="entry name" value="MetI-like"/>
</dbReference>
<evidence type="ECO:0000259" key="9">
    <source>
        <dbReference type="PROSITE" id="PS50928"/>
    </source>
</evidence>
<keyword evidence="3 8" id="KW-0813">Transport</keyword>
<evidence type="ECO:0000256" key="2">
    <source>
        <dbReference type="ARBA" id="ARBA00007069"/>
    </source>
</evidence>
<gene>
    <name evidence="10" type="ORF">ENP34_13415</name>
</gene>
<accession>A0A831TKB4</accession>
<dbReference type="SUPFAM" id="SSF161098">
    <property type="entry name" value="MetI-like"/>
    <property type="match status" value="1"/>
</dbReference>
<feature type="transmembrane region" description="Helical" evidence="8">
    <location>
        <begin position="21"/>
        <end position="53"/>
    </location>
</feature>
<evidence type="ECO:0000313" key="10">
    <source>
        <dbReference type="EMBL" id="HEG92414.1"/>
    </source>
</evidence>
<dbReference type="GO" id="GO:0055085">
    <property type="term" value="P:transmembrane transport"/>
    <property type="evidence" value="ECO:0007669"/>
    <property type="project" value="InterPro"/>
</dbReference>
<evidence type="ECO:0000256" key="1">
    <source>
        <dbReference type="ARBA" id="ARBA00004651"/>
    </source>
</evidence>
<organism evidence="10">
    <name type="scientific">Thermorudis peleae</name>
    <dbReference type="NCBI Taxonomy" id="1382356"/>
    <lineage>
        <taxon>Bacteria</taxon>
        <taxon>Pseudomonadati</taxon>
        <taxon>Thermomicrobiota</taxon>
        <taxon>Thermomicrobia</taxon>
        <taxon>Thermomicrobia incertae sedis</taxon>
        <taxon>Thermorudis</taxon>
    </lineage>
</organism>
<dbReference type="PANTHER" id="PTHR42929">
    <property type="entry name" value="INNER MEMBRANE ABC TRANSPORTER PERMEASE PROTEIN YDCU-RELATED-RELATED"/>
    <property type="match status" value="1"/>
</dbReference>
<keyword evidence="4" id="KW-1003">Cell membrane</keyword>
<dbReference type="EMBL" id="DSIY01000309">
    <property type="protein sequence ID" value="HEG92414.1"/>
    <property type="molecule type" value="Genomic_DNA"/>
</dbReference>
<dbReference type="AlphaFoldDB" id="A0A831TKB4"/>
<dbReference type="InterPro" id="IPR035906">
    <property type="entry name" value="MetI-like_sf"/>
</dbReference>
<protein>
    <submittedName>
        <fullName evidence="10">ABC transporter permease</fullName>
    </submittedName>
</protein>
<evidence type="ECO:0000256" key="3">
    <source>
        <dbReference type="ARBA" id="ARBA00022448"/>
    </source>
</evidence>
<feature type="transmembrane region" description="Helical" evidence="8">
    <location>
        <begin position="90"/>
        <end position="113"/>
    </location>
</feature>
<name>A0A831TKB4_9BACT</name>
<comment type="caution">
    <text evidence="10">The sequence shown here is derived from an EMBL/GenBank/DDBJ whole genome shotgun (WGS) entry which is preliminary data.</text>
</comment>
<dbReference type="PANTHER" id="PTHR42929:SF1">
    <property type="entry name" value="INNER MEMBRANE ABC TRANSPORTER PERMEASE PROTEIN YDCU-RELATED"/>
    <property type="match status" value="1"/>
</dbReference>
<evidence type="ECO:0000256" key="4">
    <source>
        <dbReference type="ARBA" id="ARBA00022475"/>
    </source>
</evidence>
<comment type="subcellular location">
    <subcellularLocation>
        <location evidence="1 8">Cell membrane</location>
        <topology evidence="1 8">Multi-pass membrane protein</topology>
    </subcellularLocation>
</comment>
<dbReference type="Gene3D" id="1.10.3720.10">
    <property type="entry name" value="MetI-like"/>
    <property type="match status" value="1"/>
</dbReference>
<evidence type="ECO:0000256" key="8">
    <source>
        <dbReference type="RuleBase" id="RU363032"/>
    </source>
</evidence>
<feature type="transmembrane region" description="Helical" evidence="8">
    <location>
        <begin position="172"/>
        <end position="191"/>
    </location>
</feature>
<feature type="transmembrane region" description="Helical" evidence="8">
    <location>
        <begin position="120"/>
        <end position="141"/>
    </location>
</feature>
<evidence type="ECO:0000256" key="7">
    <source>
        <dbReference type="ARBA" id="ARBA00023136"/>
    </source>
</evidence>
<dbReference type="PROSITE" id="PS50928">
    <property type="entry name" value="ABC_TM1"/>
    <property type="match status" value="1"/>
</dbReference>
<dbReference type="CDD" id="cd06261">
    <property type="entry name" value="TM_PBP2"/>
    <property type="match status" value="1"/>
</dbReference>
<keyword evidence="7 8" id="KW-0472">Membrane</keyword>
<feature type="transmembrane region" description="Helical" evidence="8">
    <location>
        <begin position="222"/>
        <end position="248"/>
    </location>
</feature>
<feature type="domain" description="ABC transmembrane type-1" evidence="9">
    <location>
        <begin position="84"/>
        <end position="291"/>
    </location>
</feature>
<evidence type="ECO:0000256" key="6">
    <source>
        <dbReference type="ARBA" id="ARBA00022989"/>
    </source>
</evidence>